<dbReference type="OrthoDB" id="9765468at2"/>
<keyword evidence="15 17" id="KW-0460">Magnesium</keyword>
<keyword evidence="11 17" id="KW-0808">Transferase</keyword>
<evidence type="ECO:0000256" key="13">
    <source>
        <dbReference type="ARBA" id="ARBA00022723"/>
    </source>
</evidence>
<dbReference type="Gene3D" id="1.10.274.10">
    <property type="entry name" value="PtsI, HPr-binding domain"/>
    <property type="match status" value="1"/>
</dbReference>
<feature type="binding site" evidence="19">
    <location>
        <begin position="463"/>
        <end position="464"/>
    </location>
    <ligand>
        <name>phosphoenolpyruvate</name>
        <dbReference type="ChEBI" id="CHEBI:58702"/>
    </ligand>
</feature>
<feature type="domain" description="Phosphotransferase system enzyme I N-terminal" evidence="23">
    <location>
        <begin position="12"/>
        <end position="135"/>
    </location>
</feature>
<evidence type="ECO:0000256" key="4">
    <source>
        <dbReference type="ARBA" id="ARBA00004496"/>
    </source>
</evidence>
<dbReference type="SUPFAM" id="SSF47831">
    <property type="entry name" value="Enzyme I of the PEP:sugar phosphotransferase system HPr-binding (sub)domain"/>
    <property type="match status" value="1"/>
</dbReference>
<evidence type="ECO:0000256" key="10">
    <source>
        <dbReference type="ARBA" id="ARBA00022597"/>
    </source>
</evidence>
<evidence type="ECO:0000256" key="15">
    <source>
        <dbReference type="ARBA" id="ARBA00022842"/>
    </source>
</evidence>
<dbReference type="PRINTS" id="PR01736">
    <property type="entry name" value="PHPHTRNFRASE"/>
</dbReference>
<reference evidence="25" key="1">
    <citation type="submission" date="2016-11" db="EMBL/GenBank/DDBJ databases">
        <authorList>
            <person name="Varghese N."/>
            <person name="Submissions S."/>
        </authorList>
    </citation>
    <scope>NUCLEOTIDE SEQUENCE [LARGE SCALE GENOMIC DNA]</scope>
    <source>
        <strain evidence="25">DSM 16219</strain>
    </source>
</reference>
<dbReference type="GO" id="GO:0008965">
    <property type="term" value="F:phosphoenolpyruvate-protein phosphotransferase activity"/>
    <property type="evidence" value="ECO:0007669"/>
    <property type="project" value="UniProtKB-EC"/>
</dbReference>
<dbReference type="Gene3D" id="3.20.20.60">
    <property type="entry name" value="Phosphoenolpyruvate-binding domains"/>
    <property type="match status" value="1"/>
</dbReference>
<dbReference type="PIRSF" id="PIRSF000732">
    <property type="entry name" value="PTS_enzyme_I"/>
    <property type="match status" value="1"/>
</dbReference>
<evidence type="ECO:0000256" key="14">
    <source>
        <dbReference type="ARBA" id="ARBA00022777"/>
    </source>
</evidence>
<feature type="binding site" evidence="19">
    <location>
        <position position="305"/>
    </location>
    <ligand>
        <name>phosphoenolpyruvate</name>
        <dbReference type="ChEBI" id="CHEBI:58702"/>
    </ligand>
</feature>
<evidence type="ECO:0000256" key="20">
    <source>
        <dbReference type="PIRSR" id="PIRSR000732-3"/>
    </source>
</evidence>
<keyword evidence="12 17" id="KW-0598">Phosphotransferase system</keyword>
<protein>
    <recommendedName>
        <fullName evidence="7 17">Phosphoenolpyruvate-protein phosphotransferase</fullName>
        <ecNumber evidence="6 17">2.7.3.9</ecNumber>
    </recommendedName>
    <alternativeName>
        <fullName evidence="16 17">Phosphotransferase system, enzyme I</fullName>
    </alternativeName>
</protein>
<comment type="catalytic activity">
    <reaction evidence="1 17">
        <text>L-histidyl-[protein] + phosphoenolpyruvate = N(pros)-phospho-L-histidyl-[protein] + pyruvate</text>
        <dbReference type="Rhea" id="RHEA:23880"/>
        <dbReference type="Rhea" id="RHEA-COMP:9745"/>
        <dbReference type="Rhea" id="RHEA-COMP:9746"/>
        <dbReference type="ChEBI" id="CHEBI:15361"/>
        <dbReference type="ChEBI" id="CHEBI:29979"/>
        <dbReference type="ChEBI" id="CHEBI:58702"/>
        <dbReference type="ChEBI" id="CHEBI:64837"/>
        <dbReference type="EC" id="2.7.3.9"/>
    </reaction>
</comment>
<dbReference type="GO" id="GO:0046872">
    <property type="term" value="F:metal ion binding"/>
    <property type="evidence" value="ECO:0007669"/>
    <property type="project" value="UniProtKB-KW"/>
</dbReference>
<dbReference type="PANTHER" id="PTHR46244:SF3">
    <property type="entry name" value="PHOSPHOENOLPYRUVATE-PROTEIN PHOSPHOTRANSFERASE"/>
    <property type="match status" value="1"/>
</dbReference>
<keyword evidence="24" id="KW-0670">Pyruvate</keyword>
<proteinExistence type="inferred from homology"/>
<keyword evidence="25" id="KW-1185">Reference proteome</keyword>
<name>A0A1M6IJN5_9BACT</name>
<keyword evidence="8 17" id="KW-0813">Transport</keyword>
<feature type="active site" description="Proton donor" evidence="18">
    <location>
        <position position="511"/>
    </location>
</feature>
<evidence type="ECO:0000256" key="2">
    <source>
        <dbReference type="ARBA" id="ARBA00001946"/>
    </source>
</evidence>
<dbReference type="GO" id="GO:0016301">
    <property type="term" value="F:kinase activity"/>
    <property type="evidence" value="ECO:0007669"/>
    <property type="project" value="UniProtKB-KW"/>
</dbReference>
<feature type="binding site" evidence="20">
    <location>
        <position position="464"/>
    </location>
    <ligand>
        <name>Mg(2+)</name>
        <dbReference type="ChEBI" id="CHEBI:18420"/>
    </ligand>
</feature>
<dbReference type="GO" id="GO:0005737">
    <property type="term" value="C:cytoplasm"/>
    <property type="evidence" value="ECO:0007669"/>
    <property type="project" value="UniProtKB-SubCell"/>
</dbReference>
<comment type="function">
    <text evidence="3 17">General (non sugar-specific) component of the phosphoenolpyruvate-dependent sugar phosphotransferase system (sugar PTS). This major carbohydrate active-transport system catalyzes the phosphorylation of incoming sugar substrates concomitantly with their translocation across the cell membrane. Enzyme I transfers the phosphoryl group from phosphoenolpyruvate (PEP) to the phosphoryl carrier protein (HPr).</text>
</comment>
<evidence type="ECO:0000256" key="12">
    <source>
        <dbReference type="ARBA" id="ARBA00022683"/>
    </source>
</evidence>
<dbReference type="AlphaFoldDB" id="A0A1M6IJN5"/>
<dbReference type="RefSeq" id="WP_073474552.1">
    <property type="nucleotide sequence ID" value="NZ_FQZU01000006.1"/>
</dbReference>
<dbReference type="InterPro" id="IPR000121">
    <property type="entry name" value="PEP_util_C"/>
</dbReference>
<dbReference type="EC" id="2.7.3.9" evidence="6 17"/>
<feature type="domain" description="PEP-utilising enzyme C-terminal" evidence="22">
    <location>
        <begin position="263"/>
        <end position="549"/>
    </location>
</feature>
<dbReference type="InterPro" id="IPR008731">
    <property type="entry name" value="PTS_EIN"/>
</dbReference>
<sequence>MPESEKKQITLHGIPAAPGICIGQAYLVGTNSAEVVRKYPVRKEDVAEESARMRQAVKKSETEISLLIKKMQQDNSQQSFILESHLAVLKDKMFFGSTIETIEQQQVNAEWALKITVDRLTHNFNKIEDEYLRDRSSDIFHVYERVMRNLVGNDDKGIDTIHKRVILVAPDLSPAEASQIRVEWVQGFVTDRGGRTSHTGIVARTLQLPAVLGLGNATTQIRTEDVIIVDGIAGLVIVNPDENTLVDYSEAQARYDDHLFEISKFSHEPAKSLDGITTEVCANIELLEEVVAVKDKGADGIGLYRTEFLYMNRRALPTEEELFENYKEAVDLMEGKPVTIRTLDVAGEKVAKGLMAPHEDNPALGQRAIRFCMRHPGILRTQLRAILRAASHGKIRLLFPMISSVEEILAVNQIVREVQQDLESHNVEFGHDVETGMMIEVPSAAVCADLFSPHVDFFSIGTNDLIQYSLAVDRGNKNVAHLFQPLHPAVLRMVKRVSETARDAGIRMAMCGEMAADPLHIPLLMGMNFDEFSMNPQAVPVVKSVVRSLDHGQCQALLEEALKLPTADEIADLITGTYGDLVFQHPLYAQDAPQDQPE</sequence>
<dbReference type="InterPro" id="IPR015813">
    <property type="entry name" value="Pyrv/PenolPyrv_kinase-like_dom"/>
</dbReference>
<evidence type="ECO:0000256" key="6">
    <source>
        <dbReference type="ARBA" id="ARBA00012232"/>
    </source>
</evidence>
<evidence type="ECO:0000313" key="24">
    <source>
        <dbReference type="EMBL" id="SHJ34615.1"/>
    </source>
</evidence>
<dbReference type="InterPro" id="IPR008279">
    <property type="entry name" value="PEP-util_enz_mobile_dom"/>
</dbReference>
<dbReference type="STRING" id="1121393.SAMN02745216_01503"/>
<dbReference type="InterPro" id="IPR040442">
    <property type="entry name" value="Pyrv_kinase-like_dom_sf"/>
</dbReference>
<dbReference type="InterPro" id="IPR023151">
    <property type="entry name" value="PEP_util_CS"/>
</dbReference>
<dbReference type="Proteomes" id="UP000183994">
    <property type="component" value="Unassembled WGS sequence"/>
</dbReference>
<keyword evidence="9 17" id="KW-0963">Cytoplasm</keyword>
<comment type="subcellular location">
    <subcellularLocation>
        <location evidence="4 17">Cytoplasm</location>
    </subcellularLocation>
</comment>
<comment type="similarity">
    <text evidence="5 17">Belongs to the PEP-utilizing enzyme family.</text>
</comment>
<feature type="binding site" evidence="20">
    <location>
        <position position="440"/>
    </location>
    <ligand>
        <name>Mg(2+)</name>
        <dbReference type="ChEBI" id="CHEBI:18420"/>
    </ligand>
</feature>
<dbReference type="InterPro" id="IPR036618">
    <property type="entry name" value="PtsI_HPr-bd_sf"/>
</dbReference>
<comment type="cofactor">
    <cofactor evidence="2 17 20">
        <name>Mg(2+)</name>
        <dbReference type="ChEBI" id="CHEBI:18420"/>
    </cofactor>
</comment>
<dbReference type="InterPro" id="IPR006318">
    <property type="entry name" value="PTS_EI-like"/>
</dbReference>
<evidence type="ECO:0000256" key="16">
    <source>
        <dbReference type="ARBA" id="ARBA00033235"/>
    </source>
</evidence>
<dbReference type="Pfam" id="PF02896">
    <property type="entry name" value="PEP-utilizers_C"/>
    <property type="match status" value="1"/>
</dbReference>
<organism evidence="24 25">
    <name type="scientific">Desulfatibacillum alkenivorans DSM 16219</name>
    <dbReference type="NCBI Taxonomy" id="1121393"/>
    <lineage>
        <taxon>Bacteria</taxon>
        <taxon>Pseudomonadati</taxon>
        <taxon>Thermodesulfobacteriota</taxon>
        <taxon>Desulfobacteria</taxon>
        <taxon>Desulfobacterales</taxon>
        <taxon>Desulfatibacillaceae</taxon>
        <taxon>Desulfatibacillum</taxon>
    </lineage>
</organism>
<dbReference type="PANTHER" id="PTHR46244">
    <property type="entry name" value="PHOSPHOENOLPYRUVATE-PROTEIN PHOSPHOTRANSFERASE"/>
    <property type="match status" value="1"/>
</dbReference>
<feature type="binding site" evidence="19">
    <location>
        <position position="474"/>
    </location>
    <ligand>
        <name>phosphoenolpyruvate</name>
        <dbReference type="ChEBI" id="CHEBI:58702"/>
    </ligand>
</feature>
<evidence type="ECO:0000256" key="5">
    <source>
        <dbReference type="ARBA" id="ARBA00007837"/>
    </source>
</evidence>
<evidence type="ECO:0000259" key="22">
    <source>
        <dbReference type="Pfam" id="PF02896"/>
    </source>
</evidence>
<evidence type="ECO:0000256" key="11">
    <source>
        <dbReference type="ARBA" id="ARBA00022679"/>
    </source>
</evidence>
<dbReference type="Pfam" id="PF00391">
    <property type="entry name" value="PEP-utilizers"/>
    <property type="match status" value="1"/>
</dbReference>
<evidence type="ECO:0000256" key="9">
    <source>
        <dbReference type="ARBA" id="ARBA00022490"/>
    </source>
</evidence>
<dbReference type="InterPro" id="IPR036637">
    <property type="entry name" value="Phosphohistidine_dom_sf"/>
</dbReference>
<dbReference type="EMBL" id="FQZU01000006">
    <property type="protein sequence ID" value="SHJ34615.1"/>
    <property type="molecule type" value="Genomic_DNA"/>
</dbReference>
<feature type="domain" description="PEP-utilising enzyme mobile" evidence="21">
    <location>
        <begin position="162"/>
        <end position="234"/>
    </location>
</feature>
<evidence type="ECO:0000256" key="19">
    <source>
        <dbReference type="PIRSR" id="PIRSR000732-2"/>
    </source>
</evidence>
<feature type="active site" description="Tele-phosphohistidine intermediate" evidence="18">
    <location>
        <position position="198"/>
    </location>
</feature>
<keyword evidence="14 17" id="KW-0418">Kinase</keyword>
<keyword evidence="10 17" id="KW-0762">Sugar transport</keyword>
<dbReference type="NCBIfam" id="TIGR01417">
    <property type="entry name" value="PTS_I_fam"/>
    <property type="match status" value="1"/>
</dbReference>
<evidence type="ECO:0000256" key="1">
    <source>
        <dbReference type="ARBA" id="ARBA00000683"/>
    </source>
</evidence>
<dbReference type="GO" id="GO:0009401">
    <property type="term" value="P:phosphoenolpyruvate-dependent sugar phosphotransferase system"/>
    <property type="evidence" value="ECO:0007669"/>
    <property type="project" value="UniProtKB-KW"/>
</dbReference>
<dbReference type="InterPro" id="IPR024692">
    <property type="entry name" value="PTS_EI"/>
</dbReference>
<evidence type="ECO:0000256" key="17">
    <source>
        <dbReference type="PIRNR" id="PIRNR000732"/>
    </source>
</evidence>
<dbReference type="Pfam" id="PF05524">
    <property type="entry name" value="PEP-utilisers_N"/>
    <property type="match status" value="1"/>
</dbReference>
<gene>
    <name evidence="24" type="ORF">SAMN02745216_01503</name>
</gene>
<keyword evidence="13 17" id="KW-0479">Metal-binding</keyword>
<evidence type="ECO:0000256" key="3">
    <source>
        <dbReference type="ARBA" id="ARBA00002728"/>
    </source>
</evidence>
<evidence type="ECO:0000259" key="23">
    <source>
        <dbReference type="Pfam" id="PF05524"/>
    </source>
</evidence>
<evidence type="ECO:0000313" key="25">
    <source>
        <dbReference type="Proteomes" id="UP000183994"/>
    </source>
</evidence>
<evidence type="ECO:0000256" key="8">
    <source>
        <dbReference type="ARBA" id="ARBA00022448"/>
    </source>
</evidence>
<evidence type="ECO:0000256" key="18">
    <source>
        <dbReference type="PIRSR" id="PIRSR000732-1"/>
    </source>
</evidence>
<dbReference type="SUPFAM" id="SSF51621">
    <property type="entry name" value="Phosphoenolpyruvate/pyruvate domain"/>
    <property type="match status" value="1"/>
</dbReference>
<dbReference type="SUPFAM" id="SSF52009">
    <property type="entry name" value="Phosphohistidine domain"/>
    <property type="match status" value="1"/>
</dbReference>
<evidence type="ECO:0000259" key="21">
    <source>
        <dbReference type="Pfam" id="PF00391"/>
    </source>
</evidence>
<evidence type="ECO:0000256" key="7">
    <source>
        <dbReference type="ARBA" id="ARBA00016544"/>
    </source>
</evidence>
<dbReference type="InterPro" id="IPR050499">
    <property type="entry name" value="PEP-utilizing_PTS_enzyme"/>
</dbReference>
<dbReference type="Gene3D" id="3.50.30.10">
    <property type="entry name" value="Phosphohistidine domain"/>
    <property type="match status" value="1"/>
</dbReference>
<feature type="binding site" evidence="19">
    <location>
        <position position="341"/>
    </location>
    <ligand>
        <name>phosphoenolpyruvate</name>
        <dbReference type="ChEBI" id="CHEBI:58702"/>
    </ligand>
</feature>
<accession>A0A1M6IJN5</accession>
<dbReference type="PROSITE" id="PS00742">
    <property type="entry name" value="PEP_ENZYMES_2"/>
    <property type="match status" value="1"/>
</dbReference>